<feature type="transmembrane region" description="Helical" evidence="1">
    <location>
        <begin position="182"/>
        <end position="198"/>
    </location>
</feature>
<feature type="transmembrane region" description="Helical" evidence="1">
    <location>
        <begin position="350"/>
        <end position="368"/>
    </location>
</feature>
<accession>A0A2W4EZF7</accession>
<dbReference type="InterPro" id="IPR050879">
    <property type="entry name" value="Acyltransferase_3"/>
</dbReference>
<dbReference type="InterPro" id="IPR002656">
    <property type="entry name" value="Acyl_transf_3_dom"/>
</dbReference>
<dbReference type="GO" id="GO:0016020">
    <property type="term" value="C:membrane"/>
    <property type="evidence" value="ECO:0007669"/>
    <property type="project" value="TreeGrafter"/>
</dbReference>
<feature type="transmembrane region" description="Helical" evidence="1">
    <location>
        <begin position="255"/>
        <end position="273"/>
    </location>
</feature>
<feature type="domain" description="SGNH" evidence="3">
    <location>
        <begin position="449"/>
        <end position="650"/>
    </location>
</feature>
<dbReference type="GO" id="GO:0016747">
    <property type="term" value="F:acyltransferase activity, transferring groups other than amino-acyl groups"/>
    <property type="evidence" value="ECO:0007669"/>
    <property type="project" value="InterPro"/>
</dbReference>
<comment type="caution">
    <text evidence="4">The sequence shown here is derived from an EMBL/GenBank/DDBJ whole genome shotgun (WGS) entry which is preliminary data.</text>
</comment>
<name>A0A2W4EZF7_9HYPH</name>
<dbReference type="InterPro" id="IPR043968">
    <property type="entry name" value="SGNH"/>
</dbReference>
<dbReference type="AlphaFoldDB" id="A0A2W4EZF7"/>
<dbReference type="GO" id="GO:0009103">
    <property type="term" value="P:lipopolysaccharide biosynthetic process"/>
    <property type="evidence" value="ECO:0007669"/>
    <property type="project" value="TreeGrafter"/>
</dbReference>
<dbReference type="OrthoDB" id="9796461at2"/>
<evidence type="ECO:0000259" key="3">
    <source>
        <dbReference type="Pfam" id="PF19040"/>
    </source>
</evidence>
<keyword evidence="1" id="KW-0812">Transmembrane</keyword>
<feature type="transmembrane region" description="Helical" evidence="1">
    <location>
        <begin position="389"/>
        <end position="407"/>
    </location>
</feature>
<organism evidence="4 5">
    <name type="scientific">Rhizobium tubonense</name>
    <dbReference type="NCBI Taxonomy" id="484088"/>
    <lineage>
        <taxon>Bacteria</taxon>
        <taxon>Pseudomonadati</taxon>
        <taxon>Pseudomonadota</taxon>
        <taxon>Alphaproteobacteria</taxon>
        <taxon>Hyphomicrobiales</taxon>
        <taxon>Rhizobiaceae</taxon>
        <taxon>Rhizobium/Agrobacterium group</taxon>
        <taxon>Rhizobium</taxon>
    </lineage>
</organism>
<dbReference type="EMBL" id="PCDP01000019">
    <property type="protein sequence ID" value="PZM15563.1"/>
    <property type="molecule type" value="Genomic_DNA"/>
</dbReference>
<sequence>MSDELAAAGAELTENRAVERTPPLHKKNEVSRHAPPLAESAYRPDIDGLRAIAVSIVLIYHAGISTFRGGFIGVDVFFVISGFLITRLLRADLERGTFSISRFYERRIRRIFPALIAVVAVTLTVAPFTLFPVELRTTALTAIAALSSFSNLYLLNSAGYFAADVTSQPLIHTWSLGVEEQFYLAFPLLLAVIGASRVRAARWTIVVLALASLLGGILLTAADRDIAFYFPLTRAWELLLGSLLAYSVVPQMPRLLREFGMFAALLLLLVSSVKFHAGLAFPGYFAVIPCVSTLALIGIGGQGPTTVKGLLSSSPFVWVGKISYSLYLWHWPIFVYYQLIRGTALSAPEALALILLSVLAAYLSWRYVEQPFRERKILATRAELLRCAGVAYLILCVAGIGLSYGAARLQIPNGDGNHFASYLDYDDTSVYRRGVCFLIGHINHLSDYDRDTCLKPSLDKPNILLIGDSHAADLWSGLTAVMPQSNVMQATSSGCKPVISSKGERGCTDLMQMVFSDFLKKHRPGILILSARWIETDIPDVVRSLEALRGHVDRIVVFGPIVEYHKSLARLLGQVASGRNASLLVTARNTEQMKTDSEMAAAVEAAGGVYVSTYSLLCPPDGTACATQENGIPLQWDYGHLTAAGSAFVAMKAQMTGAFDVPGKFQLLLAQIRGHFNSNPSRASRRRPL</sequence>
<evidence type="ECO:0000256" key="1">
    <source>
        <dbReference type="SAM" id="Phobius"/>
    </source>
</evidence>
<dbReference type="RefSeq" id="WP_111159563.1">
    <property type="nucleotide sequence ID" value="NZ_PCDP01000019.1"/>
</dbReference>
<dbReference type="Pfam" id="PF19040">
    <property type="entry name" value="SGNH"/>
    <property type="match status" value="1"/>
</dbReference>
<keyword evidence="5" id="KW-1185">Reference proteome</keyword>
<feature type="transmembrane region" description="Helical" evidence="1">
    <location>
        <begin position="205"/>
        <end position="222"/>
    </location>
</feature>
<dbReference type="PANTHER" id="PTHR23028">
    <property type="entry name" value="ACETYLTRANSFERASE"/>
    <property type="match status" value="1"/>
</dbReference>
<evidence type="ECO:0008006" key="6">
    <source>
        <dbReference type="Google" id="ProtNLM"/>
    </source>
</evidence>
<dbReference type="PANTHER" id="PTHR23028:SF53">
    <property type="entry name" value="ACYL_TRANSF_3 DOMAIN-CONTAINING PROTEIN"/>
    <property type="match status" value="1"/>
</dbReference>
<dbReference type="Pfam" id="PF01757">
    <property type="entry name" value="Acyl_transf_3"/>
    <property type="match status" value="1"/>
</dbReference>
<evidence type="ECO:0000259" key="2">
    <source>
        <dbReference type="Pfam" id="PF01757"/>
    </source>
</evidence>
<gene>
    <name evidence="4" type="ORF">CPY51_06985</name>
</gene>
<feature type="transmembrane region" description="Helical" evidence="1">
    <location>
        <begin position="310"/>
        <end position="330"/>
    </location>
</feature>
<reference evidence="4 5" key="1">
    <citation type="journal article" date="2018" name="Sci. Rep.">
        <title>Rhizobium tumorigenes sp. nov., a novel plant tumorigenic bacterium isolated from cane gall tumors on thornless blackberry.</title>
        <authorList>
            <person name="Kuzmanovi N."/>
            <person name="Smalla K."/>
            <person name="Gronow S."/>
            <person name="PuBawska J."/>
        </authorList>
    </citation>
    <scope>NUCLEOTIDE SEQUENCE [LARGE SCALE GENOMIC DNA]</scope>
    <source>
        <strain evidence="4 5">CCBAU 85046</strain>
    </source>
</reference>
<feature type="transmembrane region" description="Helical" evidence="1">
    <location>
        <begin position="111"/>
        <end position="131"/>
    </location>
</feature>
<proteinExistence type="predicted"/>
<keyword evidence="1" id="KW-1133">Transmembrane helix</keyword>
<protein>
    <recommendedName>
        <fullName evidence="6">Acyltransferase</fullName>
    </recommendedName>
</protein>
<feature type="transmembrane region" description="Helical" evidence="1">
    <location>
        <begin position="228"/>
        <end position="248"/>
    </location>
</feature>
<keyword evidence="1" id="KW-0472">Membrane</keyword>
<dbReference type="Proteomes" id="UP000248925">
    <property type="component" value="Unassembled WGS sequence"/>
</dbReference>
<evidence type="ECO:0000313" key="5">
    <source>
        <dbReference type="Proteomes" id="UP000248925"/>
    </source>
</evidence>
<feature type="domain" description="Acyltransferase 3" evidence="2">
    <location>
        <begin position="45"/>
        <end position="365"/>
    </location>
</feature>
<evidence type="ECO:0000313" key="4">
    <source>
        <dbReference type="EMBL" id="PZM15563.1"/>
    </source>
</evidence>
<feature type="transmembrane region" description="Helical" evidence="1">
    <location>
        <begin position="70"/>
        <end position="90"/>
    </location>
</feature>
<feature type="transmembrane region" description="Helical" evidence="1">
    <location>
        <begin position="279"/>
        <end position="298"/>
    </location>
</feature>